<evidence type="ECO:0000256" key="1">
    <source>
        <dbReference type="SAM" id="Phobius"/>
    </source>
</evidence>
<dbReference type="RefSeq" id="WP_050599853.1">
    <property type="nucleotide sequence ID" value="NZ_JYNE01000021.1"/>
</dbReference>
<keyword evidence="1" id="KW-0812">Transmembrane</keyword>
<keyword evidence="1" id="KW-0472">Membrane</keyword>
<proteinExistence type="predicted"/>
<comment type="caution">
    <text evidence="2">The sequence shown here is derived from an EMBL/GenBank/DDBJ whole genome shotgun (WGS) entry which is preliminary data.</text>
</comment>
<name>A0A0L1KFS6_9SPHN</name>
<organism evidence="2 3">
    <name type="scientific">Qipengyuania citrea LAMA 915</name>
    <dbReference type="NCBI Taxonomy" id="1306953"/>
    <lineage>
        <taxon>Bacteria</taxon>
        <taxon>Pseudomonadati</taxon>
        <taxon>Pseudomonadota</taxon>
        <taxon>Alphaproteobacteria</taxon>
        <taxon>Sphingomonadales</taxon>
        <taxon>Erythrobacteraceae</taxon>
        <taxon>Qipengyuania</taxon>
    </lineage>
</organism>
<sequence>MFWIWLFTFSMGMLASRTNTVLARGNIEDHSPANITLGFLGMISTFALIVVGFWLFDWWVPIISFVVISLIVGFIAVGDRLVFLFQTSALQNLAAMGGAGYLGWQAWGS</sequence>
<dbReference type="Proteomes" id="UP000037446">
    <property type="component" value="Unassembled WGS sequence"/>
</dbReference>
<keyword evidence="1" id="KW-1133">Transmembrane helix</keyword>
<dbReference type="PATRIC" id="fig|1306953.7.peg.1187"/>
<feature type="transmembrane region" description="Helical" evidence="1">
    <location>
        <begin position="58"/>
        <end position="77"/>
    </location>
</feature>
<reference evidence="2" key="1">
    <citation type="submission" date="2015-02" db="EMBL/GenBank/DDBJ databases">
        <authorList>
            <person name="Chooi Y.-H."/>
        </authorList>
    </citation>
    <scope>NUCLEOTIDE SEQUENCE [LARGE SCALE GENOMIC DNA]</scope>
    <source>
        <strain evidence="2">LAMA 915</strain>
    </source>
</reference>
<dbReference type="STRING" id="1306953.J121_1158"/>
<accession>A0A0L1KFS6</accession>
<protein>
    <submittedName>
        <fullName evidence="2">Transporter</fullName>
    </submittedName>
</protein>
<evidence type="ECO:0000313" key="3">
    <source>
        <dbReference type="Proteomes" id="UP000037446"/>
    </source>
</evidence>
<evidence type="ECO:0000313" key="2">
    <source>
        <dbReference type="EMBL" id="KNH02751.1"/>
    </source>
</evidence>
<feature type="transmembrane region" description="Helical" evidence="1">
    <location>
        <begin position="83"/>
        <end position="104"/>
    </location>
</feature>
<dbReference type="EMBL" id="JYNE01000021">
    <property type="protein sequence ID" value="KNH02751.1"/>
    <property type="molecule type" value="Genomic_DNA"/>
</dbReference>
<gene>
    <name evidence="2" type="ORF">J121_1158</name>
</gene>
<feature type="transmembrane region" description="Helical" evidence="1">
    <location>
        <begin position="33"/>
        <end position="51"/>
    </location>
</feature>
<dbReference type="AlphaFoldDB" id="A0A0L1KFS6"/>